<comment type="caution">
    <text evidence="1">The sequence shown here is derived from an EMBL/GenBank/DDBJ whole genome shotgun (WGS) entry which is preliminary data.</text>
</comment>
<proteinExistence type="predicted"/>
<name>A0ABQ6FDC8_9RHOO</name>
<reference evidence="2" key="1">
    <citation type="journal article" date="2019" name="Int. J. Syst. Evol. Microbiol.">
        <title>The Global Catalogue of Microorganisms (GCM) 10K type strain sequencing project: providing services to taxonomists for standard genome sequencing and annotation.</title>
        <authorList>
            <consortium name="The Broad Institute Genomics Platform"/>
            <consortium name="The Broad Institute Genome Sequencing Center for Infectious Disease"/>
            <person name="Wu L."/>
            <person name="Ma J."/>
        </authorList>
    </citation>
    <scope>NUCLEOTIDE SEQUENCE [LARGE SCALE GENOMIC DNA]</scope>
    <source>
        <strain evidence="2">NBRC 102407</strain>
    </source>
</reference>
<dbReference type="RefSeq" id="WP_153160880.1">
    <property type="nucleotide sequence ID" value="NZ_BSPX01000041.1"/>
</dbReference>
<dbReference type="EMBL" id="BSPX01000041">
    <property type="protein sequence ID" value="GLT23237.1"/>
    <property type="molecule type" value="Genomic_DNA"/>
</dbReference>
<protein>
    <submittedName>
        <fullName evidence="1">Uncharacterized protein</fullName>
    </submittedName>
</protein>
<gene>
    <name evidence="1" type="ORF">GCM10007933_27000</name>
</gene>
<evidence type="ECO:0000313" key="1">
    <source>
        <dbReference type="EMBL" id="GLT23237.1"/>
    </source>
</evidence>
<evidence type="ECO:0000313" key="2">
    <source>
        <dbReference type="Proteomes" id="UP001157167"/>
    </source>
</evidence>
<organism evidence="1 2">
    <name type="scientific">Zoogloea oryzae</name>
    <dbReference type="NCBI Taxonomy" id="310767"/>
    <lineage>
        <taxon>Bacteria</taxon>
        <taxon>Pseudomonadati</taxon>
        <taxon>Pseudomonadota</taxon>
        <taxon>Betaproteobacteria</taxon>
        <taxon>Rhodocyclales</taxon>
        <taxon>Zoogloeaceae</taxon>
        <taxon>Zoogloea</taxon>
    </lineage>
</organism>
<dbReference type="Proteomes" id="UP001157167">
    <property type="component" value="Unassembled WGS sequence"/>
</dbReference>
<sequence length="89" mass="10117">MDSFYDRLDFDDAIEIEQLSRLMYEVRVARDNLLAQLGAGTPEQALAAIRSGNLPEHPGYEQYLTTRLLTDLHANVRARLAERTQAANR</sequence>
<accession>A0ABQ6FDC8</accession>
<keyword evidence="2" id="KW-1185">Reference proteome</keyword>